<comment type="caution">
    <text evidence="3">The sequence shown here is derived from an EMBL/GenBank/DDBJ whole genome shotgun (WGS) entry which is preliminary data.</text>
</comment>
<keyword evidence="4" id="KW-1185">Reference proteome</keyword>
<dbReference type="EMBL" id="JBHSBV010000001">
    <property type="protein sequence ID" value="MFC4200038.1"/>
    <property type="molecule type" value="Genomic_DNA"/>
</dbReference>
<accession>A0ABV8NVW2</accession>
<feature type="compositionally biased region" description="Low complexity" evidence="1">
    <location>
        <begin position="11"/>
        <end position="45"/>
    </location>
</feature>
<organism evidence="3 4">
    <name type="scientific">Candidimonas humi</name>
    <dbReference type="NCBI Taxonomy" id="683355"/>
    <lineage>
        <taxon>Bacteria</taxon>
        <taxon>Pseudomonadati</taxon>
        <taxon>Pseudomonadota</taxon>
        <taxon>Betaproteobacteria</taxon>
        <taxon>Burkholderiales</taxon>
        <taxon>Alcaligenaceae</taxon>
        <taxon>Candidimonas</taxon>
    </lineage>
</organism>
<evidence type="ECO:0000313" key="3">
    <source>
        <dbReference type="EMBL" id="MFC4200038.1"/>
    </source>
</evidence>
<feature type="compositionally biased region" description="Basic and acidic residues" evidence="1">
    <location>
        <begin position="1"/>
        <end position="10"/>
    </location>
</feature>
<dbReference type="InterPro" id="IPR052339">
    <property type="entry name" value="Fe-S_Maturation_MIP18"/>
</dbReference>
<evidence type="ECO:0000256" key="1">
    <source>
        <dbReference type="SAM" id="MobiDB-lite"/>
    </source>
</evidence>
<protein>
    <submittedName>
        <fullName evidence="3">Metal-sulfur cluster assembly factor</fullName>
    </submittedName>
</protein>
<gene>
    <name evidence="3" type="ORF">ACFOY1_03640</name>
</gene>
<dbReference type="PANTHER" id="PTHR42831:SF1">
    <property type="entry name" value="FE-S PROTEIN MATURATION AUXILIARY FACTOR YITW"/>
    <property type="match status" value="1"/>
</dbReference>
<evidence type="ECO:0000313" key="4">
    <source>
        <dbReference type="Proteomes" id="UP001595848"/>
    </source>
</evidence>
<proteinExistence type="predicted"/>
<dbReference type="PANTHER" id="PTHR42831">
    <property type="entry name" value="FE-S PROTEIN MATURATION AUXILIARY FACTOR YITW"/>
    <property type="match status" value="1"/>
</dbReference>
<feature type="domain" description="MIP18 family-like" evidence="2">
    <location>
        <begin position="55"/>
        <end position="126"/>
    </location>
</feature>
<sequence length="156" mass="15737">MSTPEHDASAHEAPGAGPAAASGTAADAAGAATAGTGAPGTEASGTDAAADALIEQVRLALHQVIDPELGYNIVDLGLVYGITVEEGDHVHVSMTTTTRGCPATNYLMEGASNCAIAVDGVEEVAVELTYDPPWNPGMASRAAKQHLGIDERAAWS</sequence>
<dbReference type="InterPro" id="IPR002744">
    <property type="entry name" value="MIP18-like"/>
</dbReference>
<name>A0ABV8NVW2_9BURK</name>
<reference evidence="4" key="1">
    <citation type="journal article" date="2019" name="Int. J. Syst. Evol. Microbiol.">
        <title>The Global Catalogue of Microorganisms (GCM) 10K type strain sequencing project: providing services to taxonomists for standard genome sequencing and annotation.</title>
        <authorList>
            <consortium name="The Broad Institute Genomics Platform"/>
            <consortium name="The Broad Institute Genome Sequencing Center for Infectious Disease"/>
            <person name="Wu L."/>
            <person name="Ma J."/>
        </authorList>
    </citation>
    <scope>NUCLEOTIDE SEQUENCE [LARGE SCALE GENOMIC DNA]</scope>
    <source>
        <strain evidence="4">LMG 24813</strain>
    </source>
</reference>
<dbReference type="Proteomes" id="UP001595848">
    <property type="component" value="Unassembled WGS sequence"/>
</dbReference>
<dbReference type="Pfam" id="PF01883">
    <property type="entry name" value="FeS_assembly_P"/>
    <property type="match status" value="1"/>
</dbReference>
<evidence type="ECO:0000259" key="2">
    <source>
        <dbReference type="Pfam" id="PF01883"/>
    </source>
</evidence>
<feature type="region of interest" description="Disordered" evidence="1">
    <location>
        <begin position="1"/>
        <end position="45"/>
    </location>
</feature>
<dbReference type="RefSeq" id="WP_217965192.1">
    <property type="nucleotide sequence ID" value="NZ_JAHTBN010000005.1"/>
</dbReference>